<feature type="region of interest" description="Disordered" evidence="1">
    <location>
        <begin position="561"/>
        <end position="584"/>
    </location>
</feature>
<protein>
    <submittedName>
        <fullName evidence="2">Uncharacterized protein</fullName>
    </submittedName>
</protein>
<reference evidence="2 3" key="1">
    <citation type="submission" date="2016-06" db="EMBL/GenBank/DDBJ databases">
        <title>Evolution of pathogenesis and genome organization in the Tremellales.</title>
        <authorList>
            <person name="Cuomo C."/>
            <person name="Litvintseva A."/>
            <person name="Heitman J."/>
            <person name="Chen Y."/>
            <person name="Sun S."/>
            <person name="Springer D."/>
            <person name="Dromer F."/>
            <person name="Young S."/>
            <person name="Zeng Q."/>
            <person name="Chapman S."/>
            <person name="Gujja S."/>
            <person name="Saif S."/>
            <person name="Birren B."/>
        </authorList>
    </citation>
    <scope>NUCLEOTIDE SEQUENCE [LARGE SCALE GENOMIC DNA]</scope>
    <source>
        <strain evidence="2 3">ATCC 28783</strain>
    </source>
</reference>
<proteinExistence type="predicted"/>
<sequence>MQSYLPGIGVPATPSLRKQFSSRKHFSILQLALVQTAVMIRRPILCVSHAPWVSVPSAPIICEGQVQPRRCLHPRSASWRFTSAHGQSFPPTPRPLSHPNHSRAAIPSSRSMSSSHPSSCSFEKPDRPSWDNKHMNPASHPSFPGYSLSSSLPAPTFPCFSNESESHSTAHKITEGQEFDYSDAVRCRESSTSALHRSSAPIHPALAFIDSQLPYLDMDRDLHHADAVWDAYASLSPFTRRNLRPEQFAHIVQLVVPSMSYIRQRFRPCPEWRAVEDVAEQLVTRILTITSDLKFNRIADTRSPPPVWYTSWLSEKPFTAQPIRSHITSCYSHAVRVVSYLGDYHTCEALHNDLSALLSASSSAICDDQQGELIGRRLFAITQYCHHHRRRHGSSRSVDISLSLNGSRLLAAIQRIVRDIEKHSLSGNRRVVKSLVKALHLAISNVFSSDATRQLDDILIRFLLYGYGLDPQYLTIDLNAKAHMTSHPLAALLGWLGRHGHGWKMVSAYELLRYRPFLVTANNAAVSKGDENLTFTDHRIAPGQSVVSLSAVKTPLEEKSSLGVTRSLSQSHRRDRHVEGNDSE</sequence>
<keyword evidence="3" id="KW-1185">Reference proteome</keyword>
<feature type="region of interest" description="Disordered" evidence="1">
    <location>
        <begin position="82"/>
        <end position="136"/>
    </location>
</feature>
<dbReference type="Proteomes" id="UP000289152">
    <property type="component" value="Unassembled WGS sequence"/>
</dbReference>
<dbReference type="AlphaFoldDB" id="A0A4Q1BVQ1"/>
<accession>A0A4Q1BVQ1</accession>
<evidence type="ECO:0000256" key="1">
    <source>
        <dbReference type="SAM" id="MobiDB-lite"/>
    </source>
</evidence>
<organism evidence="2 3">
    <name type="scientific">Tremella mesenterica</name>
    <name type="common">Jelly fungus</name>
    <dbReference type="NCBI Taxonomy" id="5217"/>
    <lineage>
        <taxon>Eukaryota</taxon>
        <taxon>Fungi</taxon>
        <taxon>Dikarya</taxon>
        <taxon>Basidiomycota</taxon>
        <taxon>Agaricomycotina</taxon>
        <taxon>Tremellomycetes</taxon>
        <taxon>Tremellales</taxon>
        <taxon>Tremellaceae</taxon>
        <taxon>Tremella</taxon>
    </lineage>
</organism>
<evidence type="ECO:0000313" key="2">
    <source>
        <dbReference type="EMBL" id="RXK42211.1"/>
    </source>
</evidence>
<evidence type="ECO:0000313" key="3">
    <source>
        <dbReference type="Proteomes" id="UP000289152"/>
    </source>
</evidence>
<comment type="caution">
    <text evidence="2">The sequence shown here is derived from an EMBL/GenBank/DDBJ whole genome shotgun (WGS) entry which is preliminary data.</text>
</comment>
<name>A0A4Q1BVQ1_TREME</name>
<dbReference type="EMBL" id="SDIL01000003">
    <property type="protein sequence ID" value="RXK42211.1"/>
    <property type="molecule type" value="Genomic_DNA"/>
</dbReference>
<feature type="compositionally biased region" description="Basic and acidic residues" evidence="1">
    <location>
        <begin position="123"/>
        <end position="134"/>
    </location>
</feature>
<gene>
    <name evidence="2" type="ORF">M231_00569</name>
</gene>
<feature type="compositionally biased region" description="Low complexity" evidence="1">
    <location>
        <begin position="102"/>
        <end position="121"/>
    </location>
</feature>
<dbReference type="InParanoid" id="A0A4Q1BVQ1"/>